<keyword evidence="3" id="KW-0378">Hydrolase</keyword>
<feature type="domain" description="Ubiquitin-like protease family profile" evidence="4">
    <location>
        <begin position="250"/>
        <end position="406"/>
    </location>
</feature>
<dbReference type="Proteomes" id="UP000018721">
    <property type="component" value="Unassembled WGS sequence"/>
</dbReference>
<feature type="non-terminal residue" evidence="5">
    <location>
        <position position="1"/>
    </location>
</feature>
<evidence type="ECO:0000313" key="6">
    <source>
        <dbReference type="Proteomes" id="UP000018721"/>
    </source>
</evidence>
<dbReference type="InterPro" id="IPR052579">
    <property type="entry name" value="Zinc_finger_SWIM"/>
</dbReference>
<keyword evidence="2" id="KW-0645">Protease</keyword>
<dbReference type="EMBL" id="ANIZ01000126">
    <property type="protein sequence ID" value="ETI56909.1"/>
    <property type="molecule type" value="Genomic_DNA"/>
</dbReference>
<proteinExistence type="inferred from homology"/>
<evidence type="ECO:0000256" key="1">
    <source>
        <dbReference type="ARBA" id="ARBA00005234"/>
    </source>
</evidence>
<dbReference type="PROSITE" id="PS50600">
    <property type="entry name" value="ULP_PROTEASE"/>
    <property type="match status" value="1"/>
</dbReference>
<evidence type="ECO:0000256" key="3">
    <source>
        <dbReference type="ARBA" id="ARBA00022801"/>
    </source>
</evidence>
<dbReference type="PANTHER" id="PTHR31569:SF4">
    <property type="entry name" value="SWIM-TYPE DOMAIN-CONTAINING PROTEIN"/>
    <property type="match status" value="1"/>
</dbReference>
<protein>
    <recommendedName>
        <fullName evidence="4">Ubiquitin-like protease family profile domain-containing protein</fullName>
    </recommendedName>
</protein>
<dbReference type="Gene3D" id="3.40.395.10">
    <property type="entry name" value="Adenoviral Proteinase, Chain A"/>
    <property type="match status" value="1"/>
</dbReference>
<dbReference type="Pfam" id="PF21056">
    <property type="entry name" value="ZSWIM1-3_RNaseH-like"/>
    <property type="match status" value="1"/>
</dbReference>
<dbReference type="GO" id="GO:0006508">
    <property type="term" value="P:proteolysis"/>
    <property type="evidence" value="ECO:0007669"/>
    <property type="project" value="UniProtKB-KW"/>
</dbReference>
<accession>V9FZN8</accession>
<keyword evidence="6" id="KW-1185">Reference proteome</keyword>
<dbReference type="GO" id="GO:0008234">
    <property type="term" value="F:cysteine-type peptidase activity"/>
    <property type="evidence" value="ECO:0007669"/>
    <property type="project" value="InterPro"/>
</dbReference>
<dbReference type="Pfam" id="PF02902">
    <property type="entry name" value="Peptidase_C48"/>
    <property type="match status" value="1"/>
</dbReference>
<sequence length="433" mass="49059">RTGSKSPPIPETWVWYAKTLVCTHAGKFKSRGKGKRARQESRSIECPAHINVCVREVDKTARRFGVCITKMKTSHNHLVDSTTYQHYPVIRTAVGDSVLQTVGALQKAGAGKKNILQFITENSDCTPTIRDVHNLVRKLKARTTQSTTSAQRLKAWMIDFCGEHGNVGRIFVEARQSKKIATCITMQTKHMRYLYDRFPEVLLIDATHGTNAPKYKIFSFMIHDTFGKGQAMDAIAQIDKAIVWTKTICFDTKIDPWYLVEEDERLLDGLKDTRLQSTGFEILDIVGRGHFSDASLSRVLEKLYSSNSSVVVVTPDLFGWVVGRKITMDTESVEAILSTISGECAIIPISCNSNHWCAIMIDIAKRIVYIYDAMRSSYQYSVRVDMGVQLDNYNCGLFILLAFEHFTGAPSLGRMDKKLMMYLRYRYLCMCLH</sequence>
<evidence type="ECO:0000313" key="5">
    <source>
        <dbReference type="EMBL" id="ETI56909.1"/>
    </source>
</evidence>
<reference evidence="5 6" key="1">
    <citation type="submission" date="2013-11" db="EMBL/GenBank/DDBJ databases">
        <title>The Genome Sequence of Phytophthora parasitica P1569.</title>
        <authorList>
            <consortium name="The Broad Institute Genomics Platform"/>
            <person name="Russ C."/>
            <person name="Tyler B."/>
            <person name="Panabieres F."/>
            <person name="Shan W."/>
            <person name="Tripathy S."/>
            <person name="Grunwald N."/>
            <person name="Machado M."/>
            <person name="Johnson C.S."/>
            <person name="Arredondo F."/>
            <person name="Hong C."/>
            <person name="Coffey M."/>
            <person name="Young S.K."/>
            <person name="Zeng Q."/>
            <person name="Gargeya S."/>
            <person name="Fitzgerald M."/>
            <person name="Abouelleil A."/>
            <person name="Alvarado L."/>
            <person name="Chapman S.B."/>
            <person name="Gainer-Dewar J."/>
            <person name="Goldberg J."/>
            <person name="Griggs A."/>
            <person name="Gujja S."/>
            <person name="Hansen M."/>
            <person name="Howarth C."/>
            <person name="Imamovic A."/>
            <person name="Ireland A."/>
            <person name="Larimer J."/>
            <person name="McCowan C."/>
            <person name="Murphy C."/>
            <person name="Pearson M."/>
            <person name="Poon T.W."/>
            <person name="Priest M."/>
            <person name="Roberts A."/>
            <person name="Saif S."/>
            <person name="Shea T."/>
            <person name="Sykes S."/>
            <person name="Wortman J."/>
            <person name="Nusbaum C."/>
            <person name="Birren B."/>
        </authorList>
    </citation>
    <scope>NUCLEOTIDE SEQUENCE [LARGE SCALE GENOMIC DNA]</scope>
    <source>
        <strain evidence="5 6">P1569</strain>
    </source>
</reference>
<dbReference type="HOGENOM" id="CLU_634009_0_0_1"/>
<evidence type="ECO:0000259" key="4">
    <source>
        <dbReference type="PROSITE" id="PS50600"/>
    </source>
</evidence>
<dbReference type="PANTHER" id="PTHR31569">
    <property type="entry name" value="SWIM-TYPE DOMAIN-CONTAINING PROTEIN"/>
    <property type="match status" value="1"/>
</dbReference>
<dbReference type="InterPro" id="IPR038765">
    <property type="entry name" value="Papain-like_cys_pep_sf"/>
</dbReference>
<dbReference type="AlphaFoldDB" id="V9FZN8"/>
<dbReference type="InterPro" id="IPR048324">
    <property type="entry name" value="ZSWIM1-3_RNaseH-like"/>
</dbReference>
<dbReference type="InterPro" id="IPR003653">
    <property type="entry name" value="Peptidase_C48_C"/>
</dbReference>
<comment type="similarity">
    <text evidence="1">Belongs to the peptidase C48 family.</text>
</comment>
<gene>
    <name evidence="5" type="ORF">F443_00712</name>
</gene>
<evidence type="ECO:0000256" key="2">
    <source>
        <dbReference type="ARBA" id="ARBA00022670"/>
    </source>
</evidence>
<name>V9FZN8_PHYNI</name>
<organism evidence="5 6">
    <name type="scientific">Phytophthora nicotianae P1569</name>
    <dbReference type="NCBI Taxonomy" id="1317065"/>
    <lineage>
        <taxon>Eukaryota</taxon>
        <taxon>Sar</taxon>
        <taxon>Stramenopiles</taxon>
        <taxon>Oomycota</taxon>
        <taxon>Peronosporomycetes</taxon>
        <taxon>Peronosporales</taxon>
        <taxon>Peronosporaceae</taxon>
        <taxon>Phytophthora</taxon>
    </lineage>
</organism>
<dbReference type="SUPFAM" id="SSF54001">
    <property type="entry name" value="Cysteine proteinases"/>
    <property type="match status" value="1"/>
</dbReference>
<comment type="caution">
    <text evidence="5">The sequence shown here is derived from an EMBL/GenBank/DDBJ whole genome shotgun (WGS) entry which is preliminary data.</text>
</comment>
<dbReference type="OrthoDB" id="97155at2759"/>